<dbReference type="Proteomes" id="UP000297245">
    <property type="component" value="Unassembled WGS sequence"/>
</dbReference>
<organism evidence="1 2">
    <name type="scientific">Dendrothele bispora (strain CBS 962.96)</name>
    <dbReference type="NCBI Taxonomy" id="1314807"/>
    <lineage>
        <taxon>Eukaryota</taxon>
        <taxon>Fungi</taxon>
        <taxon>Dikarya</taxon>
        <taxon>Basidiomycota</taxon>
        <taxon>Agaricomycotina</taxon>
        <taxon>Agaricomycetes</taxon>
        <taxon>Agaricomycetidae</taxon>
        <taxon>Agaricales</taxon>
        <taxon>Agaricales incertae sedis</taxon>
        <taxon>Dendrothele</taxon>
    </lineage>
</organism>
<accession>A0A4S8KJS4</accession>
<dbReference type="OrthoDB" id="538223at2759"/>
<protein>
    <submittedName>
        <fullName evidence="1">Uncharacterized protein</fullName>
    </submittedName>
</protein>
<feature type="non-terminal residue" evidence="1">
    <location>
        <position position="142"/>
    </location>
</feature>
<gene>
    <name evidence="1" type="ORF">K435DRAFT_846833</name>
</gene>
<proteinExistence type="predicted"/>
<name>A0A4S8KJS4_DENBC</name>
<evidence type="ECO:0000313" key="1">
    <source>
        <dbReference type="EMBL" id="THU75746.1"/>
    </source>
</evidence>
<sequence>MGKRDKLKNTVKNTVDKMFGNKERNDIIKDSLETFLKILKESSDFNPILKSAVGGVCASLEILNKKTKNQKDMIQMTAELAAKAQELASLKGQGNSSEVKHHFEELAGKLDSINRKLRKKLDHSALHRTVQADRDTQEIEGY</sequence>
<dbReference type="AlphaFoldDB" id="A0A4S8KJS4"/>
<keyword evidence="2" id="KW-1185">Reference proteome</keyword>
<dbReference type="EMBL" id="ML181586">
    <property type="protein sequence ID" value="THU75746.1"/>
    <property type="molecule type" value="Genomic_DNA"/>
</dbReference>
<reference evidence="1 2" key="1">
    <citation type="journal article" date="2019" name="Nat. Ecol. Evol.">
        <title>Megaphylogeny resolves global patterns of mushroom evolution.</title>
        <authorList>
            <person name="Varga T."/>
            <person name="Krizsan K."/>
            <person name="Foldi C."/>
            <person name="Dima B."/>
            <person name="Sanchez-Garcia M."/>
            <person name="Sanchez-Ramirez S."/>
            <person name="Szollosi G.J."/>
            <person name="Szarkandi J.G."/>
            <person name="Papp V."/>
            <person name="Albert L."/>
            <person name="Andreopoulos W."/>
            <person name="Angelini C."/>
            <person name="Antonin V."/>
            <person name="Barry K.W."/>
            <person name="Bougher N.L."/>
            <person name="Buchanan P."/>
            <person name="Buyck B."/>
            <person name="Bense V."/>
            <person name="Catcheside P."/>
            <person name="Chovatia M."/>
            <person name="Cooper J."/>
            <person name="Damon W."/>
            <person name="Desjardin D."/>
            <person name="Finy P."/>
            <person name="Geml J."/>
            <person name="Haridas S."/>
            <person name="Hughes K."/>
            <person name="Justo A."/>
            <person name="Karasinski D."/>
            <person name="Kautmanova I."/>
            <person name="Kiss B."/>
            <person name="Kocsube S."/>
            <person name="Kotiranta H."/>
            <person name="LaButti K.M."/>
            <person name="Lechner B.E."/>
            <person name="Liimatainen K."/>
            <person name="Lipzen A."/>
            <person name="Lukacs Z."/>
            <person name="Mihaltcheva S."/>
            <person name="Morgado L.N."/>
            <person name="Niskanen T."/>
            <person name="Noordeloos M.E."/>
            <person name="Ohm R.A."/>
            <person name="Ortiz-Santana B."/>
            <person name="Ovrebo C."/>
            <person name="Racz N."/>
            <person name="Riley R."/>
            <person name="Savchenko A."/>
            <person name="Shiryaev A."/>
            <person name="Soop K."/>
            <person name="Spirin V."/>
            <person name="Szebenyi C."/>
            <person name="Tomsovsky M."/>
            <person name="Tulloss R.E."/>
            <person name="Uehling J."/>
            <person name="Grigoriev I.V."/>
            <person name="Vagvolgyi C."/>
            <person name="Papp T."/>
            <person name="Martin F.M."/>
            <person name="Miettinen O."/>
            <person name="Hibbett D.S."/>
            <person name="Nagy L.G."/>
        </authorList>
    </citation>
    <scope>NUCLEOTIDE SEQUENCE [LARGE SCALE GENOMIC DNA]</scope>
    <source>
        <strain evidence="1 2">CBS 962.96</strain>
    </source>
</reference>
<evidence type="ECO:0000313" key="2">
    <source>
        <dbReference type="Proteomes" id="UP000297245"/>
    </source>
</evidence>